<accession>A0A1H3FUC9</accession>
<dbReference type="PANTHER" id="PTHR21240">
    <property type="entry name" value="2-AMINO-3-CARBOXYLMUCONATE-6-SEMIALDEHYDE DECARBOXYLASE"/>
    <property type="match status" value="1"/>
</dbReference>
<dbReference type="OrthoDB" id="34429at2157"/>
<evidence type="ECO:0000256" key="1">
    <source>
        <dbReference type="ARBA" id="ARBA00023239"/>
    </source>
</evidence>
<proteinExistence type="predicted"/>
<dbReference type="STRING" id="660517.SAMN04487946_104181"/>
<dbReference type="Proteomes" id="UP000199170">
    <property type="component" value="Unassembled WGS sequence"/>
</dbReference>
<reference evidence="4" key="1">
    <citation type="submission" date="2016-10" db="EMBL/GenBank/DDBJ databases">
        <authorList>
            <person name="Varghese N."/>
            <person name="Submissions S."/>
        </authorList>
    </citation>
    <scope>NUCLEOTIDE SEQUENCE [LARGE SCALE GENOMIC DNA]</scope>
    <source>
        <strain evidence="4">CGMCC 1.10118</strain>
    </source>
</reference>
<dbReference type="PANTHER" id="PTHR21240:SF28">
    <property type="entry name" value="ISO-OROTATE DECARBOXYLASE (EUROFUNG)"/>
    <property type="match status" value="1"/>
</dbReference>
<gene>
    <name evidence="3" type="ORF">SAMN04487946_104181</name>
</gene>
<protein>
    <submittedName>
        <fullName evidence="3">Aminocarboxymuconate-semialdehyde decarboxylase</fullName>
    </submittedName>
</protein>
<evidence type="ECO:0000313" key="3">
    <source>
        <dbReference type="EMBL" id="SDX94561.1"/>
    </source>
</evidence>
<feature type="domain" description="Amidohydrolase-related" evidence="2">
    <location>
        <begin position="74"/>
        <end position="323"/>
    </location>
</feature>
<dbReference type="EMBL" id="FNPB01000004">
    <property type="protein sequence ID" value="SDX94561.1"/>
    <property type="molecule type" value="Genomic_DNA"/>
</dbReference>
<dbReference type="GO" id="GO:0005737">
    <property type="term" value="C:cytoplasm"/>
    <property type="evidence" value="ECO:0007669"/>
    <property type="project" value="TreeGrafter"/>
</dbReference>
<dbReference type="AlphaFoldDB" id="A0A1H3FUC9"/>
<dbReference type="GO" id="GO:0016831">
    <property type="term" value="F:carboxy-lyase activity"/>
    <property type="evidence" value="ECO:0007669"/>
    <property type="project" value="InterPro"/>
</dbReference>
<dbReference type="SUPFAM" id="SSF51556">
    <property type="entry name" value="Metallo-dependent hydrolases"/>
    <property type="match status" value="1"/>
</dbReference>
<organism evidence="3 4">
    <name type="scientific">Halobellus clavatus</name>
    <dbReference type="NCBI Taxonomy" id="660517"/>
    <lineage>
        <taxon>Archaea</taxon>
        <taxon>Methanobacteriati</taxon>
        <taxon>Methanobacteriota</taxon>
        <taxon>Stenosarchaea group</taxon>
        <taxon>Halobacteria</taxon>
        <taxon>Halobacteriales</taxon>
        <taxon>Haloferacaceae</taxon>
        <taxon>Halobellus</taxon>
    </lineage>
</organism>
<dbReference type="Pfam" id="PF04909">
    <property type="entry name" value="Amidohydro_2"/>
    <property type="match status" value="1"/>
</dbReference>
<sequence length="333" mass="37908">MRNRIDAYSHVFTREVEEAFLDLDPSHGKHKPNLLYHENVDERIDHLDRIGVDKQVITMTGQRIWPNVDPADGIEATRLANDEVRRYADTDPDRFVPVGTVPFLTGEYVDEFERCVNDLDLAGIQIFTNANGKPLDHDDFDAFYAAVDDADVPIWIHPLDSEWYPDLDADDYWLYAMMGWPFDTGLAIGRLVFSGVLDRFENLEIVTHHLGGVLPYLEERMRSWVETRQEYGDAYTGAESIQALSEPIDAYFDRVYADTAVSSRGLTHTLASGLEFFGEDNILFGADVPYGPGGGTKWLETTIPTIEEWDVPERTKRKIFSENVESLLAPQRL</sequence>
<dbReference type="InterPro" id="IPR032465">
    <property type="entry name" value="ACMSD"/>
</dbReference>
<keyword evidence="1" id="KW-0456">Lyase</keyword>
<dbReference type="InterPro" id="IPR032466">
    <property type="entry name" value="Metal_Hydrolase"/>
</dbReference>
<name>A0A1H3FUC9_9EURY</name>
<dbReference type="RefSeq" id="WP_089766750.1">
    <property type="nucleotide sequence ID" value="NZ_FNPB01000004.1"/>
</dbReference>
<dbReference type="Gene3D" id="3.20.20.140">
    <property type="entry name" value="Metal-dependent hydrolases"/>
    <property type="match status" value="1"/>
</dbReference>
<evidence type="ECO:0000313" key="4">
    <source>
        <dbReference type="Proteomes" id="UP000199170"/>
    </source>
</evidence>
<dbReference type="GO" id="GO:0019748">
    <property type="term" value="P:secondary metabolic process"/>
    <property type="evidence" value="ECO:0007669"/>
    <property type="project" value="TreeGrafter"/>
</dbReference>
<evidence type="ECO:0000259" key="2">
    <source>
        <dbReference type="Pfam" id="PF04909"/>
    </source>
</evidence>
<keyword evidence="4" id="KW-1185">Reference proteome</keyword>
<dbReference type="GO" id="GO:0016787">
    <property type="term" value="F:hydrolase activity"/>
    <property type="evidence" value="ECO:0007669"/>
    <property type="project" value="InterPro"/>
</dbReference>
<dbReference type="InterPro" id="IPR006680">
    <property type="entry name" value="Amidohydro-rel"/>
</dbReference>